<dbReference type="STRING" id="666681.M301_1224"/>
<keyword evidence="3" id="KW-1185">Reference proteome</keyword>
<proteinExistence type="predicted"/>
<dbReference type="PANTHER" id="PTHR40082:SF1">
    <property type="entry name" value="BLR5956 PROTEIN"/>
    <property type="match status" value="1"/>
</dbReference>
<dbReference type="GO" id="GO:0004852">
    <property type="term" value="F:uroporphyrinogen-III synthase activity"/>
    <property type="evidence" value="ECO:0007669"/>
    <property type="project" value="InterPro"/>
</dbReference>
<dbReference type="Pfam" id="PF02602">
    <property type="entry name" value="HEM4"/>
    <property type="match status" value="1"/>
</dbReference>
<protein>
    <submittedName>
        <fullName evidence="2">Uroporphyrinogen III synthase HEM4</fullName>
    </submittedName>
</protein>
<dbReference type="Proteomes" id="UP000000383">
    <property type="component" value="Chromosome"/>
</dbReference>
<dbReference type="eggNOG" id="COG1587">
    <property type="taxonomic scope" value="Bacteria"/>
</dbReference>
<dbReference type="EMBL" id="CP002056">
    <property type="protein sequence ID" value="ADI29608.1"/>
    <property type="molecule type" value="Genomic_DNA"/>
</dbReference>
<gene>
    <name evidence="2" type="ordered locus">M301_1224</name>
</gene>
<dbReference type="InterPro" id="IPR003754">
    <property type="entry name" value="4pyrrol_synth_uPrphyn_synth"/>
</dbReference>
<dbReference type="AlphaFoldDB" id="D7DHS3"/>
<reference evidence="3" key="1">
    <citation type="submission" date="2010-05" db="EMBL/GenBank/DDBJ databases">
        <title>Complete sequence of Methylotenera sp. 301.</title>
        <authorList>
            <person name="Lucas S."/>
            <person name="Copeland A."/>
            <person name="Lapidus A."/>
            <person name="Cheng J.-F."/>
            <person name="Bruce D."/>
            <person name="Goodwin L."/>
            <person name="Pitluck S."/>
            <person name="Clum A."/>
            <person name="Land M."/>
            <person name="Hauser L."/>
            <person name="Kyrpides N."/>
            <person name="Ivanova N."/>
            <person name="Chistoservova L."/>
            <person name="Kalyuzhnaya M."/>
            <person name="Woyke T."/>
        </authorList>
    </citation>
    <scope>NUCLEOTIDE SEQUENCE [LARGE SCALE GENOMIC DNA]</scope>
    <source>
        <strain evidence="3">301</strain>
    </source>
</reference>
<reference evidence="2 3" key="2">
    <citation type="journal article" date="2011" name="J. Bacteriol.">
        <title>Genomes of three methylotrophs from a single niche uncover genetic and metabolic divergence of Methylophilaceae.</title>
        <authorList>
            <person name="Lapidus A."/>
            <person name="Clum A."/>
            <person name="Labutti K."/>
            <person name="Kaluzhnaya M.G."/>
            <person name="Lim S."/>
            <person name="Beck D.A."/>
            <person name="Glavina Del Rio T."/>
            <person name="Nolan M."/>
            <person name="Mavromatis K."/>
            <person name="Huntemann M."/>
            <person name="Lucas S."/>
            <person name="Lidstrom M.E."/>
            <person name="Ivanova N."/>
            <person name="Chistoserdova L."/>
        </authorList>
    </citation>
    <scope>NUCLEOTIDE SEQUENCE [LARGE SCALE GENOMIC DNA]</scope>
    <source>
        <strain evidence="2 3">301</strain>
    </source>
</reference>
<dbReference type="InterPro" id="IPR039793">
    <property type="entry name" value="UROS/Hem4"/>
</dbReference>
<dbReference type="InterPro" id="IPR036108">
    <property type="entry name" value="4pyrrol_syn_uPrphyn_synt_sf"/>
</dbReference>
<evidence type="ECO:0000259" key="1">
    <source>
        <dbReference type="Pfam" id="PF02602"/>
    </source>
</evidence>
<evidence type="ECO:0000313" key="2">
    <source>
        <dbReference type="EMBL" id="ADI29608.1"/>
    </source>
</evidence>
<sequence length="276" mass="29889">MPICLVPRNCTLKNKTIAILENRAGEQLADLVRKYGGTPLSAPALAEIPDIDPALITSLINDWQINAPDIFIFQTGVGVKALFATTDTLGITEQLKQILESSIVIVRGIKPSSALRSYKVRIDATAGDPFTTTEVLTELDKYKIKGKRVAVQRYGDVNLELQQALDTRGAIVTEIATYRWSLPADTQPLVDLMDALDAGKVDMVCFTSASQVYNFFTVAEALGRHQALLAALNKSMVASIGPVCTVALNKFGIKVDVEPQPPKLGPFITAINSKFA</sequence>
<dbReference type="Gene3D" id="3.40.50.10090">
    <property type="match status" value="2"/>
</dbReference>
<dbReference type="SUPFAM" id="SSF69618">
    <property type="entry name" value="HemD-like"/>
    <property type="match status" value="1"/>
</dbReference>
<name>D7DHS3_METV0</name>
<dbReference type="KEGG" id="meh:M301_1224"/>
<dbReference type="HOGENOM" id="CLU_011276_9_1_4"/>
<organism evidence="2 3">
    <name type="scientific">Methylotenera versatilis (strain 301)</name>
    <dbReference type="NCBI Taxonomy" id="666681"/>
    <lineage>
        <taxon>Bacteria</taxon>
        <taxon>Pseudomonadati</taxon>
        <taxon>Pseudomonadota</taxon>
        <taxon>Betaproteobacteria</taxon>
        <taxon>Nitrosomonadales</taxon>
        <taxon>Methylophilaceae</taxon>
        <taxon>Methylotenera</taxon>
    </lineage>
</organism>
<accession>D7DHS3</accession>
<feature type="domain" description="Tetrapyrrole biosynthesis uroporphyrinogen III synthase" evidence="1">
    <location>
        <begin position="27"/>
        <end position="265"/>
    </location>
</feature>
<dbReference type="CDD" id="cd06578">
    <property type="entry name" value="HemD"/>
    <property type="match status" value="1"/>
</dbReference>
<dbReference type="OrthoDB" id="5946419at2"/>
<dbReference type="PANTHER" id="PTHR40082">
    <property type="entry name" value="BLR5956 PROTEIN"/>
    <property type="match status" value="1"/>
</dbReference>
<dbReference type="GO" id="GO:0006780">
    <property type="term" value="P:uroporphyrinogen III biosynthetic process"/>
    <property type="evidence" value="ECO:0007669"/>
    <property type="project" value="InterPro"/>
</dbReference>
<evidence type="ECO:0000313" key="3">
    <source>
        <dbReference type="Proteomes" id="UP000000383"/>
    </source>
</evidence>